<dbReference type="RefSeq" id="WP_091809759.1">
    <property type="nucleotide sequence ID" value="NZ_CP016353.1"/>
</dbReference>
<dbReference type="InterPro" id="IPR016181">
    <property type="entry name" value="Acyl_CoA_acyltransferase"/>
</dbReference>
<dbReference type="AlphaFoldDB" id="A0A222VTD2"/>
<sequence>MRAELVVAQTHRFTRIDPLLPPARPVAEGLELVATLPDGDRVAGKLSAPTTAPENWMLHPVIGDKGTRGMDAILRAARAALDGTETQPAASCTVTWPSRDAEATRALLDHGFAPSSALAIRTASGEPASPGDIRIRTSRPCLDTFVLDAELAGAPAGTVTVSEVDVADAGPLGALLLTGRWGLLRGPLVPETVRRRGSGSALMAAAHAELGRAGIGRSHLVHDPHDPVTTVFLHRHGYRPLWTTWTARPLSVMR</sequence>
<dbReference type="Proteomes" id="UP000199494">
    <property type="component" value="Unassembled WGS sequence"/>
</dbReference>
<dbReference type="OrthoDB" id="149709at2"/>
<gene>
    <name evidence="1" type="ORF">SAMN05421630_112162</name>
</gene>
<evidence type="ECO:0000313" key="1">
    <source>
        <dbReference type="EMBL" id="SDD79112.1"/>
    </source>
</evidence>
<keyword evidence="2" id="KW-1185">Reference proteome</keyword>
<reference evidence="1 2" key="1">
    <citation type="submission" date="2016-10" db="EMBL/GenBank/DDBJ databases">
        <authorList>
            <person name="de Groot N.N."/>
        </authorList>
    </citation>
    <scope>NUCLEOTIDE SEQUENCE [LARGE SCALE GENOMIC DNA]</scope>
    <source>
        <strain evidence="1 2">CGMCC 4.5506</strain>
    </source>
</reference>
<name>A0A222VTD2_9PSEU</name>
<protein>
    <submittedName>
        <fullName evidence="1">Uncharacterized protein</fullName>
    </submittedName>
</protein>
<dbReference type="STRING" id="530584.SAMN05421630_112162"/>
<organism evidence="1 2">
    <name type="scientific">Prauserella marina</name>
    <dbReference type="NCBI Taxonomy" id="530584"/>
    <lineage>
        <taxon>Bacteria</taxon>
        <taxon>Bacillati</taxon>
        <taxon>Actinomycetota</taxon>
        <taxon>Actinomycetes</taxon>
        <taxon>Pseudonocardiales</taxon>
        <taxon>Pseudonocardiaceae</taxon>
        <taxon>Prauserella</taxon>
    </lineage>
</organism>
<dbReference type="Gene3D" id="3.40.630.30">
    <property type="match status" value="1"/>
</dbReference>
<accession>A0A222VTD2</accession>
<evidence type="ECO:0000313" key="2">
    <source>
        <dbReference type="Proteomes" id="UP000199494"/>
    </source>
</evidence>
<dbReference type="KEGG" id="pmad:BAY61_21660"/>
<proteinExistence type="predicted"/>
<dbReference type="SUPFAM" id="SSF55729">
    <property type="entry name" value="Acyl-CoA N-acyltransferases (Nat)"/>
    <property type="match status" value="1"/>
</dbReference>
<dbReference type="EMBL" id="FMZE01000012">
    <property type="protein sequence ID" value="SDD79112.1"/>
    <property type="molecule type" value="Genomic_DNA"/>
</dbReference>